<keyword evidence="2" id="KW-1185">Reference proteome</keyword>
<protein>
    <submittedName>
        <fullName evidence="1">Uncharacterized protein</fullName>
    </submittedName>
</protein>
<dbReference type="RefSeq" id="WP_343186757.1">
    <property type="nucleotide sequence ID" value="NZ_JBCITM010000016.1"/>
</dbReference>
<accession>A0ABU9VWT2</accession>
<sequence length="57" mass="6389">MSNARLKRLEKALMSTGFKAIITSHDETGALIDWHTGQPVTADDLKRADLHISVLWE</sequence>
<comment type="caution">
    <text evidence="1">The sequence shown here is derived from an EMBL/GenBank/DDBJ whole genome shotgun (WGS) entry which is preliminary data.</text>
</comment>
<dbReference type="EMBL" id="JBCITM010000016">
    <property type="protein sequence ID" value="MEN1761468.1"/>
    <property type="molecule type" value="Genomic_DNA"/>
</dbReference>
<evidence type="ECO:0000313" key="2">
    <source>
        <dbReference type="Proteomes" id="UP001407405"/>
    </source>
</evidence>
<gene>
    <name evidence="1" type="ORF">AAIG11_13325</name>
</gene>
<evidence type="ECO:0000313" key="1">
    <source>
        <dbReference type="EMBL" id="MEN1761468.1"/>
    </source>
</evidence>
<dbReference type="Proteomes" id="UP001407405">
    <property type="component" value="Unassembled WGS sequence"/>
</dbReference>
<organism evidence="1 2">
    <name type="scientific">Anoxynatronum sibiricum</name>
    <dbReference type="NCBI Taxonomy" id="210623"/>
    <lineage>
        <taxon>Bacteria</taxon>
        <taxon>Bacillati</taxon>
        <taxon>Bacillota</taxon>
        <taxon>Clostridia</taxon>
        <taxon>Eubacteriales</taxon>
        <taxon>Clostridiaceae</taxon>
        <taxon>Anoxynatronum</taxon>
    </lineage>
</organism>
<reference evidence="1 2" key="1">
    <citation type="submission" date="2024-04" db="EMBL/GenBank/DDBJ databases">
        <title>Genome sequencing and metabolic network reconstruction of aminoacids and betaine degradation by Anoxynatronum sibiricum.</title>
        <authorList>
            <person name="Detkova E.N."/>
            <person name="Boltjanskaja Y.V."/>
            <person name="Mardanov A.V."/>
            <person name="Kevbrin V."/>
        </authorList>
    </citation>
    <scope>NUCLEOTIDE SEQUENCE [LARGE SCALE GENOMIC DNA]</scope>
    <source>
        <strain evidence="1 2">Z-7981</strain>
    </source>
</reference>
<proteinExistence type="predicted"/>
<name>A0ABU9VWT2_9CLOT</name>